<dbReference type="OrthoDB" id="9807577at2"/>
<dbReference type="RefSeq" id="WP_047189426.1">
    <property type="nucleotide sequence ID" value="NZ_LCYG01000032.1"/>
</dbReference>
<dbReference type="Pfam" id="PF07799">
    <property type="entry name" value="DUF1643"/>
    <property type="match status" value="1"/>
</dbReference>
<dbReference type="Proteomes" id="UP000035489">
    <property type="component" value="Unassembled WGS sequence"/>
</dbReference>
<comment type="caution">
    <text evidence="1">The sequence shown here is derived from an EMBL/GenBank/DDBJ whole genome shotgun (WGS) entry which is preliminary data.</text>
</comment>
<proteinExistence type="predicted"/>
<organism evidence="1 2">
    <name type="scientific">Microvirga vignae</name>
    <dbReference type="NCBI Taxonomy" id="1225564"/>
    <lineage>
        <taxon>Bacteria</taxon>
        <taxon>Pseudomonadati</taxon>
        <taxon>Pseudomonadota</taxon>
        <taxon>Alphaproteobacteria</taxon>
        <taxon>Hyphomicrobiales</taxon>
        <taxon>Methylobacteriaceae</taxon>
        <taxon>Microvirga</taxon>
    </lineage>
</organism>
<name>A0A0H1RC25_9HYPH</name>
<sequence length="177" mass="19454">MIDCDRSALISDCGTYRYRLDRLTIAHDVTGKTAAFIMVNPSTADAVVDDPTIRKVEGFVIRNGAGRFVVGNLFAFRATDIKALRTAAYPVGPENDRHLEQIMRDADLHIVAWGPLAKLPPHLRDRWREVVAIADQVGCRLMCLTAAQDGHPRHPLMLSYSTPLVAWSIPGGAHAQG</sequence>
<protein>
    <recommendedName>
        <fullName evidence="3">DUF1643 domain-containing protein</fullName>
    </recommendedName>
</protein>
<reference evidence="1 2" key="1">
    <citation type="submission" date="2015-05" db="EMBL/GenBank/DDBJ databases">
        <title>Draft genome sequence of Microvirga vignae strain BR3299, a novel nitrogen fixing bacteria isolated from Brazil semi-aired region.</title>
        <authorList>
            <person name="Zilli J.E."/>
            <person name="Passos S.R."/>
            <person name="Leite J."/>
            <person name="Baldani J.I."/>
            <person name="Xavier G.R."/>
            <person name="Rumjaneck N.G."/>
            <person name="Simoes-Araujo J.L."/>
        </authorList>
    </citation>
    <scope>NUCLEOTIDE SEQUENCE [LARGE SCALE GENOMIC DNA]</scope>
    <source>
        <strain evidence="1 2">BR3299</strain>
    </source>
</reference>
<keyword evidence="2" id="KW-1185">Reference proteome</keyword>
<dbReference type="PATRIC" id="fig|1225564.3.peg.3420"/>
<evidence type="ECO:0008006" key="3">
    <source>
        <dbReference type="Google" id="ProtNLM"/>
    </source>
</evidence>
<accession>A0A0H1RC25</accession>
<dbReference type="AlphaFoldDB" id="A0A0H1RC25"/>
<evidence type="ECO:0000313" key="1">
    <source>
        <dbReference type="EMBL" id="KLK92604.1"/>
    </source>
</evidence>
<dbReference type="InterPro" id="IPR012441">
    <property type="entry name" value="DUF1643"/>
</dbReference>
<evidence type="ECO:0000313" key="2">
    <source>
        <dbReference type="Proteomes" id="UP000035489"/>
    </source>
</evidence>
<gene>
    <name evidence="1" type="ORF">AA309_12925</name>
</gene>
<dbReference type="EMBL" id="LCYG01000032">
    <property type="protein sequence ID" value="KLK92604.1"/>
    <property type="molecule type" value="Genomic_DNA"/>
</dbReference>